<dbReference type="Gene3D" id="3.20.10.10">
    <property type="entry name" value="D-amino Acid Aminotransferase, subunit A, domain 2"/>
    <property type="match status" value="1"/>
</dbReference>
<dbReference type="GO" id="GO:0046394">
    <property type="term" value="P:carboxylic acid biosynthetic process"/>
    <property type="evidence" value="ECO:0007669"/>
    <property type="project" value="UniProtKB-ARBA"/>
</dbReference>
<dbReference type="HOGENOM" id="CLU_020844_1_0_11"/>
<dbReference type="RefSeq" id="WP_038521352.1">
    <property type="nucleotide sequence ID" value="NZ_CP008953.1"/>
</dbReference>
<organism evidence="2 3">
    <name type="scientific">Amycolatopsis japonica</name>
    <dbReference type="NCBI Taxonomy" id="208439"/>
    <lineage>
        <taxon>Bacteria</taxon>
        <taxon>Bacillati</taxon>
        <taxon>Actinomycetota</taxon>
        <taxon>Actinomycetes</taxon>
        <taxon>Pseudonocardiales</taxon>
        <taxon>Pseudonocardiaceae</taxon>
        <taxon>Amycolatopsis</taxon>
        <taxon>Amycolatopsis japonica group</taxon>
    </lineage>
</organism>
<reference evidence="2 3" key="1">
    <citation type="journal article" date="2014" name="J. Biotechnol.">
        <title>Complete genome sequence of the actinobacterium Amycolatopsis japonica MG417-CF17(T) (=DSM 44213T) producing (S,S)-N,N'-ethylenediaminedisuccinic acid.</title>
        <authorList>
            <person name="Stegmann E."/>
            <person name="Albersmeier A."/>
            <person name="Spohn M."/>
            <person name="Gert H."/>
            <person name="Weber T."/>
            <person name="Wohlleben W."/>
            <person name="Kalinowski J."/>
            <person name="Ruckert C."/>
        </authorList>
    </citation>
    <scope>NUCLEOTIDE SEQUENCE [LARGE SCALE GENOMIC DNA]</scope>
    <source>
        <strain evidence="3">MG417-CF17 (DSM 44213)</strain>
    </source>
</reference>
<dbReference type="Proteomes" id="UP000028492">
    <property type="component" value="Chromosome"/>
</dbReference>
<gene>
    <name evidence="2" type="ORF">AJAP_40510</name>
</gene>
<dbReference type="GO" id="GO:0005829">
    <property type="term" value="C:cytosol"/>
    <property type="evidence" value="ECO:0007669"/>
    <property type="project" value="TreeGrafter"/>
</dbReference>
<dbReference type="InterPro" id="IPR043132">
    <property type="entry name" value="BCAT-like_C"/>
</dbReference>
<dbReference type="InterPro" id="IPR043131">
    <property type="entry name" value="BCAT-like_N"/>
</dbReference>
<dbReference type="InterPro" id="IPR050571">
    <property type="entry name" value="Class-IV_PLP-Dep_Aminotrnsfr"/>
</dbReference>
<dbReference type="PANTHER" id="PTHR42743">
    <property type="entry name" value="AMINO-ACID AMINOTRANSFERASE"/>
    <property type="match status" value="1"/>
</dbReference>
<evidence type="ECO:0000256" key="1">
    <source>
        <dbReference type="ARBA" id="ARBA00009320"/>
    </source>
</evidence>
<keyword evidence="2" id="KW-0032">Aminotransferase</keyword>
<protein>
    <submittedName>
        <fullName evidence="2">Amino acid aminotransferase</fullName>
    </submittedName>
</protein>
<dbReference type="STRING" id="208439.AJAP_40510"/>
<accession>A0A075V671</accession>
<dbReference type="PANTHER" id="PTHR42743:SF11">
    <property type="entry name" value="AMINODEOXYCHORISMATE LYASE"/>
    <property type="match status" value="1"/>
</dbReference>
<dbReference type="InterPro" id="IPR036038">
    <property type="entry name" value="Aminotransferase-like"/>
</dbReference>
<comment type="similarity">
    <text evidence="1">Belongs to the class-IV pyridoxal-phosphate-dependent aminotransferase family.</text>
</comment>
<dbReference type="KEGG" id="aja:AJAP_40510"/>
<keyword evidence="3" id="KW-1185">Reference proteome</keyword>
<sequence length="284" mass="30338">MRVLAFLDGTLADPEAAHLRVDDLGLLRGDGVFETILVVDGRPRELRPHLERLARSAAMLDLPEPDLAVWERAAQTVIDNWSGPAEIALKLVYTRGIDGDPEAKPFGFALGVEIDEKVQRARVEGVAAITLERGIEADLAERAPWLLLGAKSISYGVNMAALREAGRRGASDVIFTAADGSVFEGPTSTVVLAKDKTLYTPPATIGILPGTTQAALFRGAERAGWSVKVEPLKVSDLTEGEGLFLASSVRKLTRVHTLDGVALTDSSAIHAELAAAYESEYAIS</sequence>
<dbReference type="InterPro" id="IPR001544">
    <property type="entry name" value="Aminotrans_IV"/>
</dbReference>
<proteinExistence type="inferred from homology"/>
<dbReference type="EMBL" id="CP008953">
    <property type="protein sequence ID" value="AIG80878.1"/>
    <property type="molecule type" value="Genomic_DNA"/>
</dbReference>
<name>A0A075V671_9PSEU</name>
<evidence type="ECO:0000313" key="2">
    <source>
        <dbReference type="EMBL" id="AIG80878.1"/>
    </source>
</evidence>
<dbReference type="Pfam" id="PF01063">
    <property type="entry name" value="Aminotran_4"/>
    <property type="match status" value="1"/>
</dbReference>
<keyword evidence="2" id="KW-0808">Transferase</keyword>
<dbReference type="SUPFAM" id="SSF56752">
    <property type="entry name" value="D-aminoacid aminotransferase-like PLP-dependent enzymes"/>
    <property type="match status" value="1"/>
</dbReference>
<dbReference type="NCBIfam" id="NF005887">
    <property type="entry name" value="PRK07849.1-2"/>
    <property type="match status" value="1"/>
</dbReference>
<dbReference type="AlphaFoldDB" id="A0A075V671"/>
<dbReference type="eggNOG" id="COG0115">
    <property type="taxonomic scope" value="Bacteria"/>
</dbReference>
<dbReference type="NCBIfam" id="NF005886">
    <property type="entry name" value="PRK07849.1-1"/>
    <property type="match status" value="1"/>
</dbReference>
<evidence type="ECO:0000313" key="3">
    <source>
        <dbReference type="Proteomes" id="UP000028492"/>
    </source>
</evidence>
<dbReference type="Gene3D" id="3.30.470.10">
    <property type="match status" value="1"/>
</dbReference>
<dbReference type="GO" id="GO:0008483">
    <property type="term" value="F:transaminase activity"/>
    <property type="evidence" value="ECO:0007669"/>
    <property type="project" value="UniProtKB-KW"/>
</dbReference>